<accession>A0A1M5PJL3</accession>
<sequence length="87" mass="9771">MDMSRRAMLTDVLAGAAVAAVGVTTVGWAVAPKALEAAPTGIPKPAGAELDELIKEVRVVVVNPRRRRRRRRWVCWWHRGRRVCGWR</sequence>
<name>A0A1M5PJL3_9BRAD</name>
<evidence type="ECO:0000313" key="2">
    <source>
        <dbReference type="Proteomes" id="UP000190675"/>
    </source>
</evidence>
<organism evidence="1 2">
    <name type="scientific">Bradyrhizobium erythrophlei</name>
    <dbReference type="NCBI Taxonomy" id="1437360"/>
    <lineage>
        <taxon>Bacteria</taxon>
        <taxon>Pseudomonadati</taxon>
        <taxon>Pseudomonadota</taxon>
        <taxon>Alphaproteobacteria</taxon>
        <taxon>Hyphomicrobiales</taxon>
        <taxon>Nitrobacteraceae</taxon>
        <taxon>Bradyrhizobium</taxon>
    </lineage>
</organism>
<reference evidence="1 2" key="1">
    <citation type="submission" date="2016-11" db="EMBL/GenBank/DDBJ databases">
        <authorList>
            <person name="Jaros S."/>
            <person name="Januszkiewicz K."/>
            <person name="Wedrychowicz H."/>
        </authorList>
    </citation>
    <scope>NUCLEOTIDE SEQUENCE [LARGE SCALE GENOMIC DNA]</scope>
    <source>
        <strain evidence="1 2">GAS242</strain>
    </source>
</reference>
<gene>
    <name evidence="1" type="ORF">SAMN05444169_5290</name>
</gene>
<proteinExistence type="predicted"/>
<dbReference type="InterPro" id="IPR006311">
    <property type="entry name" value="TAT_signal"/>
</dbReference>
<dbReference type="PROSITE" id="PS51318">
    <property type="entry name" value="TAT"/>
    <property type="match status" value="1"/>
</dbReference>
<protein>
    <submittedName>
        <fullName evidence="1">Uncharacterized protein</fullName>
    </submittedName>
</protein>
<evidence type="ECO:0000313" key="1">
    <source>
        <dbReference type="EMBL" id="SHH01915.1"/>
    </source>
</evidence>
<dbReference type="Proteomes" id="UP000190675">
    <property type="component" value="Chromosome I"/>
</dbReference>
<dbReference type="EMBL" id="LT670818">
    <property type="protein sequence ID" value="SHH01915.1"/>
    <property type="molecule type" value="Genomic_DNA"/>
</dbReference>
<dbReference type="AlphaFoldDB" id="A0A1M5PJL3"/>